<dbReference type="Proteomes" id="UP000322245">
    <property type="component" value="Unassembled WGS sequence"/>
</dbReference>
<dbReference type="PANTHER" id="PTHR46517">
    <property type="entry name" value="FRUCTOSE-2,6-BISPHOSPHATASE TIGAR"/>
    <property type="match status" value="1"/>
</dbReference>
<gene>
    <name evidence="4" type="ORF">B9479_008056</name>
</gene>
<proteinExistence type="predicted"/>
<dbReference type="GO" id="GO:0045820">
    <property type="term" value="P:negative regulation of glycolytic process"/>
    <property type="evidence" value="ECO:0007669"/>
    <property type="project" value="TreeGrafter"/>
</dbReference>
<dbReference type="Pfam" id="PF00300">
    <property type="entry name" value="His_Phos_1"/>
    <property type="match status" value="1"/>
</dbReference>
<accession>A0A5D3AL50</accession>
<protein>
    <recommendedName>
        <fullName evidence="6">Phosphoglycerate mutase</fullName>
    </recommendedName>
</protein>
<keyword evidence="1" id="KW-0378">Hydrolase</keyword>
<dbReference type="SMART" id="SM00855">
    <property type="entry name" value="PGAM"/>
    <property type="match status" value="1"/>
</dbReference>
<comment type="caution">
    <text evidence="4">The sequence shown here is derived from an EMBL/GenBank/DDBJ whole genome shotgun (WGS) entry which is preliminary data.</text>
</comment>
<dbReference type="InterPro" id="IPR051695">
    <property type="entry name" value="Phosphoglycerate_Mutase"/>
</dbReference>
<name>A0A5D3AL50_9TREE</name>
<feature type="binding site" evidence="3">
    <location>
        <position position="64"/>
    </location>
    <ligand>
        <name>substrate</name>
    </ligand>
</feature>
<evidence type="ECO:0000313" key="4">
    <source>
        <dbReference type="EMBL" id="TYJ51378.1"/>
    </source>
</evidence>
<dbReference type="EMBL" id="NIDF01000254">
    <property type="protein sequence ID" value="TYJ51378.1"/>
    <property type="molecule type" value="Genomic_DNA"/>
</dbReference>
<dbReference type="PANTHER" id="PTHR46517:SF1">
    <property type="entry name" value="FRUCTOSE-2,6-BISPHOSPHATASE TIGAR"/>
    <property type="match status" value="1"/>
</dbReference>
<dbReference type="GO" id="GO:0005829">
    <property type="term" value="C:cytosol"/>
    <property type="evidence" value="ECO:0007669"/>
    <property type="project" value="TreeGrafter"/>
</dbReference>
<sequence length="233" mass="25362">MTSATPVFRLYIVRHGRTSYNAQSLLQGKLDIPLSAYGIAQASQSTALFSPIPLHSALTSTLLRAKQTADIILEAHIGVVGEARVEDGRLDERGLGEWEGRRAEEVGWVEEPEDAETFDEVNTRVSSFLTSLLSSLTPPASSSATSEETNNILLVTHEDIITSFARLFSAAAKTPSGPEWRIPTVPGWRVELDDDVELMDGCGNLGVGSLEGFRDGDQWVLKIRAWAKEAPVV</sequence>
<dbReference type="GO" id="GO:0043456">
    <property type="term" value="P:regulation of pentose-phosphate shunt"/>
    <property type="evidence" value="ECO:0007669"/>
    <property type="project" value="TreeGrafter"/>
</dbReference>
<feature type="binding site" evidence="3">
    <location>
        <begin position="14"/>
        <end position="21"/>
    </location>
    <ligand>
        <name>substrate</name>
    </ligand>
</feature>
<dbReference type="SUPFAM" id="SSF53254">
    <property type="entry name" value="Phosphoglycerate mutase-like"/>
    <property type="match status" value="1"/>
</dbReference>
<organism evidence="4 5">
    <name type="scientific">Cryptococcus floricola</name>
    <dbReference type="NCBI Taxonomy" id="2591691"/>
    <lineage>
        <taxon>Eukaryota</taxon>
        <taxon>Fungi</taxon>
        <taxon>Dikarya</taxon>
        <taxon>Basidiomycota</taxon>
        <taxon>Agaricomycotina</taxon>
        <taxon>Tremellomycetes</taxon>
        <taxon>Tremellales</taxon>
        <taxon>Cryptococcaceae</taxon>
        <taxon>Cryptococcus</taxon>
    </lineage>
</organism>
<dbReference type="InterPro" id="IPR013078">
    <property type="entry name" value="His_Pase_superF_clade-1"/>
</dbReference>
<dbReference type="AlphaFoldDB" id="A0A5D3AL50"/>
<reference evidence="4 5" key="1">
    <citation type="submission" date="2017-05" db="EMBL/GenBank/DDBJ databases">
        <title>The Genome Sequence of Tsuchiyaea wingfieldii DSM 27421.</title>
        <authorList>
            <person name="Cuomo C."/>
            <person name="Passer A."/>
            <person name="Billmyre B."/>
            <person name="Heitman J."/>
        </authorList>
    </citation>
    <scope>NUCLEOTIDE SEQUENCE [LARGE SCALE GENOMIC DNA]</scope>
    <source>
        <strain evidence="4 5">DSM 27421</strain>
    </source>
</reference>
<evidence type="ECO:0000256" key="3">
    <source>
        <dbReference type="PIRSR" id="PIRSR613078-2"/>
    </source>
</evidence>
<keyword evidence="5" id="KW-1185">Reference proteome</keyword>
<dbReference type="InterPro" id="IPR029033">
    <property type="entry name" value="His_PPase_superfam"/>
</dbReference>
<dbReference type="GO" id="GO:0004331">
    <property type="term" value="F:fructose-2,6-bisphosphate 2-phosphatase activity"/>
    <property type="evidence" value="ECO:0007669"/>
    <property type="project" value="TreeGrafter"/>
</dbReference>
<feature type="active site" description="Proton donor/acceptor" evidence="2">
    <location>
        <position position="92"/>
    </location>
</feature>
<evidence type="ECO:0000313" key="5">
    <source>
        <dbReference type="Proteomes" id="UP000322245"/>
    </source>
</evidence>
<dbReference type="CDD" id="cd07067">
    <property type="entry name" value="HP_PGM_like"/>
    <property type="match status" value="1"/>
</dbReference>
<evidence type="ECO:0000256" key="1">
    <source>
        <dbReference type="ARBA" id="ARBA00022801"/>
    </source>
</evidence>
<evidence type="ECO:0000256" key="2">
    <source>
        <dbReference type="PIRSR" id="PIRSR613078-1"/>
    </source>
</evidence>
<dbReference type="Gene3D" id="3.40.50.1240">
    <property type="entry name" value="Phosphoglycerate mutase-like"/>
    <property type="match status" value="1"/>
</dbReference>
<feature type="active site" description="Tele-phosphohistidine intermediate" evidence="2">
    <location>
        <position position="15"/>
    </location>
</feature>
<evidence type="ECO:0008006" key="6">
    <source>
        <dbReference type="Google" id="ProtNLM"/>
    </source>
</evidence>